<reference evidence="4 5" key="1">
    <citation type="submission" date="2024-09" db="EMBL/GenBank/DDBJ databases">
        <authorList>
            <person name="Sun Q."/>
            <person name="Mori K."/>
        </authorList>
    </citation>
    <scope>NUCLEOTIDE SEQUENCE [LARGE SCALE GENOMIC DNA]</scope>
    <source>
        <strain evidence="4 5">CICC 11035S</strain>
    </source>
</reference>
<feature type="domain" description="HTH tetR-type" evidence="3">
    <location>
        <begin position="32"/>
        <end position="74"/>
    </location>
</feature>
<proteinExistence type="predicted"/>
<protein>
    <submittedName>
        <fullName evidence="4">TetR/AcrR family transcriptional regulator</fullName>
    </submittedName>
</protein>
<sequence>MMTKQEDGTATRRERARPKKGQGPDLHRLERSALAAFSRRGFEAVGLRELAASIGIAPTLILYRYGSKLGLWKALVDELGLRVDQACAAMDSAFATAQPFPDRASAALRHFVELTLEIPELAPLFIGEMSEPGERQDYLLDKVWSPFLASLLPIIHDAERFGNSDLGVPKFAAFSILSMILAAQYMAPVIDLAAGAPQHDPLARVLRPIERLLTLDLARNRTCDLSTGRSPFNPAP</sequence>
<dbReference type="SUPFAM" id="SSF46689">
    <property type="entry name" value="Homeodomain-like"/>
    <property type="match status" value="1"/>
</dbReference>
<feature type="region of interest" description="Disordered" evidence="2">
    <location>
        <begin position="1"/>
        <end position="25"/>
    </location>
</feature>
<evidence type="ECO:0000256" key="2">
    <source>
        <dbReference type="SAM" id="MobiDB-lite"/>
    </source>
</evidence>
<keyword evidence="5" id="KW-1185">Reference proteome</keyword>
<evidence type="ECO:0000256" key="1">
    <source>
        <dbReference type="ARBA" id="ARBA00023125"/>
    </source>
</evidence>
<accession>A0ABV6SEY5</accession>
<dbReference type="InterPro" id="IPR001647">
    <property type="entry name" value="HTH_TetR"/>
</dbReference>
<dbReference type="Pfam" id="PF00440">
    <property type="entry name" value="TetR_N"/>
    <property type="match status" value="1"/>
</dbReference>
<dbReference type="Gene3D" id="1.10.357.10">
    <property type="entry name" value="Tetracycline Repressor, domain 2"/>
    <property type="match status" value="1"/>
</dbReference>
<dbReference type="RefSeq" id="WP_267218423.1">
    <property type="nucleotide sequence ID" value="NZ_JAPCWC010000001.1"/>
</dbReference>
<dbReference type="InterPro" id="IPR009057">
    <property type="entry name" value="Homeodomain-like_sf"/>
</dbReference>
<gene>
    <name evidence="4" type="ORF">ACFFF8_18695</name>
</gene>
<evidence type="ECO:0000259" key="3">
    <source>
        <dbReference type="Pfam" id="PF00440"/>
    </source>
</evidence>
<keyword evidence="1" id="KW-0238">DNA-binding</keyword>
<evidence type="ECO:0000313" key="4">
    <source>
        <dbReference type="EMBL" id="MFC0686618.1"/>
    </source>
</evidence>
<evidence type="ECO:0000313" key="5">
    <source>
        <dbReference type="Proteomes" id="UP001589858"/>
    </source>
</evidence>
<feature type="compositionally biased region" description="Basic and acidic residues" evidence="2">
    <location>
        <begin position="1"/>
        <end position="13"/>
    </location>
</feature>
<organism evidence="4 5">
    <name type="scientific">Novosphingobium clariflavum</name>
    <dbReference type="NCBI Taxonomy" id="2029884"/>
    <lineage>
        <taxon>Bacteria</taxon>
        <taxon>Pseudomonadati</taxon>
        <taxon>Pseudomonadota</taxon>
        <taxon>Alphaproteobacteria</taxon>
        <taxon>Sphingomonadales</taxon>
        <taxon>Sphingomonadaceae</taxon>
        <taxon>Novosphingobium</taxon>
    </lineage>
</organism>
<dbReference type="Proteomes" id="UP001589858">
    <property type="component" value="Unassembled WGS sequence"/>
</dbReference>
<comment type="caution">
    <text evidence="4">The sequence shown here is derived from an EMBL/GenBank/DDBJ whole genome shotgun (WGS) entry which is preliminary data.</text>
</comment>
<dbReference type="EMBL" id="JBHLTM010000075">
    <property type="protein sequence ID" value="MFC0686618.1"/>
    <property type="molecule type" value="Genomic_DNA"/>
</dbReference>
<name>A0ABV6SEY5_9SPHN</name>